<organism evidence="2 3">
    <name type="scientific">Actinomyces howellii</name>
    <dbReference type="NCBI Taxonomy" id="52771"/>
    <lineage>
        <taxon>Bacteria</taxon>
        <taxon>Bacillati</taxon>
        <taxon>Actinomycetota</taxon>
        <taxon>Actinomycetes</taxon>
        <taxon>Actinomycetales</taxon>
        <taxon>Actinomycetaceae</taxon>
        <taxon>Actinomyces</taxon>
    </lineage>
</organism>
<evidence type="ECO:0000259" key="1">
    <source>
        <dbReference type="Pfam" id="PF14082"/>
    </source>
</evidence>
<dbReference type="RefSeq" id="WP_126382190.1">
    <property type="nucleotide sequence ID" value="NZ_LR134350.1"/>
</dbReference>
<dbReference type="InterPro" id="IPR025359">
    <property type="entry name" value="SduA_C"/>
</dbReference>
<dbReference type="Pfam" id="PF14082">
    <property type="entry name" value="SduA_C"/>
    <property type="match status" value="1"/>
</dbReference>
<sequence>MITFFESGNELILRYSSEYSPVEWVDSRLKEKGRICFKKVFSVGRDDVFEGFRDANIEDVDFDGEEVDGFRDFRIGVVDGDYWRVRADVLGLEYDLLLARSMELTQNMFVAERNISVFCKIEHVSQRQVVIGGERSDAFPEEDFRALLKQFPTSTECRLYVDARVGKVVKEYYEKAGEAEERLQRHLDAKSALRSSKKRVPLVVSEIELEKFEFVRGRFAEMLADAEAYSEREWQSEVARLFCLIFPRYVCVLEGVKVAERFSHPGKSVRREVDMVLVDSSGVIDILEIKKPFVDCLMSRGRYRDNYVPKRELAGAVVQCEKYLFYLNCGGASSERAVQERLDAELSNAPRVRIVNPQAYILAGRDDNLTTEQKFDFEFTRRGGRGVVDIITYDDLLRRLDTMIDALRVRVVSSQGRDDARTKGVAT</sequence>
<feature type="domain" description="Shedu protein SduA C-terminal" evidence="1">
    <location>
        <begin position="229"/>
        <end position="397"/>
    </location>
</feature>
<reference evidence="2 3" key="1">
    <citation type="submission" date="2018-12" db="EMBL/GenBank/DDBJ databases">
        <authorList>
            <consortium name="Pathogen Informatics"/>
        </authorList>
    </citation>
    <scope>NUCLEOTIDE SEQUENCE [LARGE SCALE GENOMIC DNA]</scope>
    <source>
        <strain evidence="2 3">NCTC11636</strain>
    </source>
</reference>
<accession>A0A3S4RF43</accession>
<dbReference type="AlphaFoldDB" id="A0A3S4RF43"/>
<dbReference type="EMBL" id="LR134350">
    <property type="protein sequence ID" value="VEG27449.1"/>
    <property type="molecule type" value="Genomic_DNA"/>
</dbReference>
<dbReference type="Proteomes" id="UP000266895">
    <property type="component" value="Chromosome"/>
</dbReference>
<dbReference type="OrthoDB" id="2080979at2"/>
<protein>
    <recommendedName>
        <fullName evidence="1">Shedu protein SduA C-terminal domain-containing protein</fullName>
    </recommendedName>
</protein>
<proteinExistence type="predicted"/>
<dbReference type="KEGG" id="ahw:NCTC11636_01037"/>
<gene>
    <name evidence="2" type="ORF">NCTC11636_01037</name>
</gene>
<evidence type="ECO:0000313" key="3">
    <source>
        <dbReference type="Proteomes" id="UP000266895"/>
    </source>
</evidence>
<name>A0A3S4RF43_9ACTO</name>
<evidence type="ECO:0000313" key="2">
    <source>
        <dbReference type="EMBL" id="VEG27449.1"/>
    </source>
</evidence>
<keyword evidence="3" id="KW-1185">Reference proteome</keyword>